<comment type="similarity">
    <text evidence="1 4">Belongs to the bacterial histone-like protein family.</text>
</comment>
<dbReference type="HOGENOM" id="CLU_105066_3_1_10"/>
<dbReference type="SUPFAM" id="SSF47729">
    <property type="entry name" value="IHF-like DNA-binding proteins"/>
    <property type="match status" value="1"/>
</dbReference>
<accession>A0A098C3U4</accession>
<dbReference type="PRINTS" id="PR01727">
    <property type="entry name" value="DNABINDINGHU"/>
</dbReference>
<dbReference type="Pfam" id="PF00216">
    <property type="entry name" value="Bac_DNA_binding"/>
    <property type="match status" value="1"/>
</dbReference>
<dbReference type="CDD" id="cd13831">
    <property type="entry name" value="HU"/>
    <property type="match status" value="1"/>
</dbReference>
<dbReference type="Proteomes" id="UP000032417">
    <property type="component" value="Chromosome 1"/>
</dbReference>
<dbReference type="PATRIC" id="fig|1562970.3.peg.1820"/>
<keyword evidence="6" id="KW-1185">Reference proteome</keyword>
<sequence>MNKSELISAIAEKSGLSKVDSKKALDATLETISEEVKSGGKVVLVGFGTFSVSERSARKGINPRTKQPINIPAKKTAKFKAGSELSDL</sequence>
<evidence type="ECO:0000256" key="1">
    <source>
        <dbReference type="ARBA" id="ARBA00010529"/>
    </source>
</evidence>
<dbReference type="PROSITE" id="PS00045">
    <property type="entry name" value="HISTONE_LIKE"/>
    <property type="match status" value="1"/>
</dbReference>
<organism evidence="5 6">
    <name type="scientific">Fermentimonas caenicola</name>
    <dbReference type="NCBI Taxonomy" id="1562970"/>
    <lineage>
        <taxon>Bacteria</taxon>
        <taxon>Pseudomonadati</taxon>
        <taxon>Bacteroidota</taxon>
        <taxon>Bacteroidia</taxon>
        <taxon>Bacteroidales</taxon>
        <taxon>Dysgonomonadaceae</taxon>
        <taxon>Fermentimonas</taxon>
    </lineage>
</organism>
<evidence type="ECO:0000256" key="3">
    <source>
        <dbReference type="ARBA" id="ARBA00023125"/>
    </source>
</evidence>
<evidence type="ECO:0000256" key="4">
    <source>
        <dbReference type="RuleBase" id="RU003939"/>
    </source>
</evidence>
<evidence type="ECO:0000256" key="2">
    <source>
        <dbReference type="ARBA" id="ARBA00023067"/>
    </source>
</evidence>
<keyword evidence="3" id="KW-0238">DNA-binding</keyword>
<reference evidence="5 6" key="1">
    <citation type="submission" date="2014-08" db="EMBL/GenBank/DDBJ databases">
        <authorList>
            <person name="Wibberg D."/>
        </authorList>
    </citation>
    <scope>NUCLEOTIDE SEQUENCE [LARGE SCALE GENOMIC DNA]</scope>
    <source>
        <strain evidence="6">ING2-E5B</strain>
    </source>
</reference>
<gene>
    <name evidence="5" type="ORF">ING2E5B_1839</name>
</gene>
<dbReference type="KEGG" id="pbt:ING2E5B_1839"/>
<dbReference type="InterPro" id="IPR000119">
    <property type="entry name" value="Hist_DNA-bd"/>
</dbReference>
<dbReference type="STRING" id="1562970.ING2E5B_1839"/>
<dbReference type="EMBL" id="LN515532">
    <property type="protein sequence ID" value="CEA16577.1"/>
    <property type="molecule type" value="Genomic_DNA"/>
</dbReference>
<dbReference type="GO" id="GO:0030261">
    <property type="term" value="P:chromosome condensation"/>
    <property type="evidence" value="ECO:0007669"/>
    <property type="project" value="UniProtKB-KW"/>
</dbReference>
<evidence type="ECO:0000313" key="6">
    <source>
        <dbReference type="Proteomes" id="UP000032417"/>
    </source>
</evidence>
<dbReference type="SMART" id="SM00411">
    <property type="entry name" value="BHL"/>
    <property type="match status" value="1"/>
</dbReference>
<dbReference type="PANTHER" id="PTHR33175">
    <property type="entry name" value="DNA-BINDING PROTEIN HU"/>
    <property type="match status" value="1"/>
</dbReference>
<dbReference type="GO" id="GO:0005829">
    <property type="term" value="C:cytosol"/>
    <property type="evidence" value="ECO:0007669"/>
    <property type="project" value="TreeGrafter"/>
</dbReference>
<dbReference type="GO" id="GO:0030527">
    <property type="term" value="F:structural constituent of chromatin"/>
    <property type="evidence" value="ECO:0007669"/>
    <property type="project" value="InterPro"/>
</dbReference>
<name>A0A098C3U4_9BACT</name>
<dbReference type="PANTHER" id="PTHR33175:SF3">
    <property type="entry name" value="DNA-BINDING PROTEIN HU-BETA"/>
    <property type="match status" value="1"/>
</dbReference>
<evidence type="ECO:0008006" key="7">
    <source>
        <dbReference type="Google" id="ProtNLM"/>
    </source>
</evidence>
<dbReference type="OrthoDB" id="9799835at2"/>
<keyword evidence="2" id="KW-0226">DNA condensation</keyword>
<dbReference type="Gene3D" id="4.10.520.10">
    <property type="entry name" value="IHF-like DNA-binding proteins"/>
    <property type="match status" value="1"/>
</dbReference>
<dbReference type="GO" id="GO:0003677">
    <property type="term" value="F:DNA binding"/>
    <property type="evidence" value="ECO:0007669"/>
    <property type="project" value="UniProtKB-KW"/>
</dbReference>
<evidence type="ECO:0000313" key="5">
    <source>
        <dbReference type="EMBL" id="CEA16577.1"/>
    </source>
</evidence>
<dbReference type="InterPro" id="IPR010992">
    <property type="entry name" value="IHF-like_DNA-bd_dom_sf"/>
</dbReference>
<dbReference type="AlphaFoldDB" id="A0A098C3U4"/>
<proteinExistence type="inferred from homology"/>
<protein>
    <recommendedName>
        <fullName evidence="7">DNA-binding protein HU-beta</fullName>
    </recommendedName>
</protein>
<dbReference type="InterPro" id="IPR020816">
    <property type="entry name" value="Histone-like_DNA-bd_CS"/>
</dbReference>